<dbReference type="Proteomes" id="UP000270230">
    <property type="component" value="Unassembled WGS sequence"/>
</dbReference>
<dbReference type="Pfam" id="PF00083">
    <property type="entry name" value="Sugar_tr"/>
    <property type="match status" value="1"/>
</dbReference>
<dbReference type="PANTHER" id="PTHR23508:SF10">
    <property type="entry name" value="CARBOXYLIC ACID TRANSPORTER PROTEIN HOMOLOG"/>
    <property type="match status" value="1"/>
</dbReference>
<dbReference type="PROSITE" id="PS50850">
    <property type="entry name" value="MFS"/>
    <property type="match status" value="1"/>
</dbReference>
<dbReference type="Gene3D" id="1.20.1250.20">
    <property type="entry name" value="MFS general substrate transporter like domains"/>
    <property type="match status" value="1"/>
</dbReference>
<organism evidence="8 9">
    <name type="scientific">Hortaea werneckii</name>
    <name type="common">Black yeast</name>
    <name type="synonym">Cladosporium werneckii</name>
    <dbReference type="NCBI Taxonomy" id="91943"/>
    <lineage>
        <taxon>Eukaryota</taxon>
        <taxon>Fungi</taxon>
        <taxon>Dikarya</taxon>
        <taxon>Ascomycota</taxon>
        <taxon>Pezizomycotina</taxon>
        <taxon>Dothideomycetes</taxon>
        <taxon>Dothideomycetidae</taxon>
        <taxon>Mycosphaerellales</taxon>
        <taxon>Teratosphaeriaceae</taxon>
        <taxon>Hortaea</taxon>
    </lineage>
</organism>
<evidence type="ECO:0000256" key="2">
    <source>
        <dbReference type="ARBA" id="ARBA00022692"/>
    </source>
</evidence>
<feature type="transmembrane region" description="Helical" evidence="6">
    <location>
        <begin position="163"/>
        <end position="181"/>
    </location>
</feature>
<dbReference type="VEuPathDB" id="FungiDB:BTJ68_09801"/>
<evidence type="ECO:0000259" key="7">
    <source>
        <dbReference type="PROSITE" id="PS50850"/>
    </source>
</evidence>
<feature type="transmembrane region" description="Helical" evidence="6">
    <location>
        <begin position="393"/>
        <end position="414"/>
    </location>
</feature>
<dbReference type="SUPFAM" id="SSF103473">
    <property type="entry name" value="MFS general substrate transporter"/>
    <property type="match status" value="1"/>
</dbReference>
<dbReference type="InterPro" id="IPR005828">
    <property type="entry name" value="MFS_sugar_transport-like"/>
</dbReference>
<feature type="transmembrane region" description="Helical" evidence="6">
    <location>
        <begin position="421"/>
        <end position="439"/>
    </location>
</feature>
<dbReference type="CDD" id="cd17316">
    <property type="entry name" value="MFS_SV2_like"/>
    <property type="match status" value="1"/>
</dbReference>
<dbReference type="GO" id="GO:0015355">
    <property type="term" value="F:secondary active monocarboxylate transmembrane transporter activity"/>
    <property type="evidence" value="ECO:0007669"/>
    <property type="project" value="TreeGrafter"/>
</dbReference>
<evidence type="ECO:0000256" key="6">
    <source>
        <dbReference type="SAM" id="Phobius"/>
    </source>
</evidence>
<feature type="transmembrane region" description="Helical" evidence="6">
    <location>
        <begin position="522"/>
        <end position="540"/>
    </location>
</feature>
<accession>A0A3M7BN94</accession>
<reference evidence="8 9" key="1">
    <citation type="journal article" date="2018" name="BMC Genomics">
        <title>Genomic evidence for intraspecific hybridization in a clonal and extremely halotolerant yeast.</title>
        <authorList>
            <person name="Gostincar C."/>
            <person name="Stajich J.E."/>
            <person name="Zupancic J."/>
            <person name="Zalar P."/>
            <person name="Gunde-Cimerman N."/>
        </authorList>
    </citation>
    <scope>NUCLEOTIDE SEQUENCE [LARGE SCALE GENOMIC DNA]</scope>
    <source>
        <strain evidence="8 9">EXF-151</strain>
    </source>
</reference>
<dbReference type="GO" id="GO:0035879">
    <property type="term" value="P:plasma membrane lactate transport"/>
    <property type="evidence" value="ECO:0007669"/>
    <property type="project" value="TreeGrafter"/>
</dbReference>
<feature type="compositionally biased region" description="Basic and acidic residues" evidence="5">
    <location>
        <begin position="578"/>
        <end position="588"/>
    </location>
</feature>
<gene>
    <name evidence="8" type="ORF">D0865_12325</name>
</gene>
<keyword evidence="3 6" id="KW-1133">Transmembrane helix</keyword>
<sequence length="609" mass="67307">MNPPAFSSNAAAVTLSHFTWQSGFPAIGFAWQTWRSRGEYAEAEAIRLSTSVMSAACLQIGRSAVDHQAKDDNAVSKMRNNMALGWFYSPKQILHYFPSRFTSLKPPRQPLKNPWTIVKQLDSHQWNLFLVGLAGWSWDAFDFFTVSMTTTEIAKEFGEEPSAVTWGITITLMLRSVGALISGSICDRYGRKWIMIGNLVCFIVLELASGFTQNLSQLLGVRALYGIAMGGLLGPAAATALEDLPYDARGILSGLFQQGYAIGYLLAAVFYRAFVPTTPQGWRSLFWFGAGPPVLIIIWRALLPETNHFQVAKAEREERERQKREAAGSHTGAKKTDMFAFLKESNQAMRQNWFLFAYMVVLMTGFNSCSHGSQDLYPTFLKNQAGMSPTQVTVITVIGQIGALIGSTLMGYLSTFTGRRLAMMVSCVFGGAIVPAYMLPRGDKLIASVFFEQWFVGAVWGPIPVHLIELSPPVLRSFVLGVTYQLGNLASSASSTIEATIGERYPIAPAPNGDERYDYGKVIGIFLGAVWAYILFFTFLGPEMTQEERNEEAAATQEFENLRAQGVSLQEIGANRARMEGKSEKLELADEVEQLEDMEKATMKRAEGG</sequence>
<evidence type="ECO:0000313" key="9">
    <source>
        <dbReference type="Proteomes" id="UP000270230"/>
    </source>
</evidence>
<evidence type="ECO:0000256" key="4">
    <source>
        <dbReference type="ARBA" id="ARBA00023136"/>
    </source>
</evidence>
<keyword evidence="2 6" id="KW-0812">Transmembrane</keyword>
<dbReference type="OrthoDB" id="5296287at2759"/>
<feature type="transmembrane region" description="Helical" evidence="6">
    <location>
        <begin position="353"/>
        <end position="373"/>
    </location>
</feature>
<dbReference type="FunFam" id="1.20.1250.20:FF:000340">
    <property type="entry name" value="MFS transporter, SHS family, lactate transporter"/>
    <property type="match status" value="1"/>
</dbReference>
<dbReference type="PANTHER" id="PTHR23508">
    <property type="entry name" value="CARBOXYLIC ACID TRANSPORTER PROTEIN HOMOLOG"/>
    <property type="match status" value="1"/>
</dbReference>
<evidence type="ECO:0000313" key="8">
    <source>
        <dbReference type="EMBL" id="RMY41282.1"/>
    </source>
</evidence>
<feature type="transmembrane region" description="Helical" evidence="6">
    <location>
        <begin position="193"/>
        <end position="211"/>
    </location>
</feature>
<dbReference type="InterPro" id="IPR020846">
    <property type="entry name" value="MFS_dom"/>
</dbReference>
<feature type="transmembrane region" description="Helical" evidence="6">
    <location>
        <begin position="223"/>
        <end position="241"/>
    </location>
</feature>
<comment type="caution">
    <text evidence="8">The sequence shown here is derived from an EMBL/GenBank/DDBJ whole genome shotgun (WGS) entry which is preliminary data.</text>
</comment>
<protein>
    <recommendedName>
        <fullName evidence="7">Major facilitator superfamily (MFS) profile domain-containing protein</fullName>
    </recommendedName>
</protein>
<dbReference type="GO" id="GO:0005886">
    <property type="term" value="C:plasma membrane"/>
    <property type="evidence" value="ECO:0007669"/>
    <property type="project" value="TreeGrafter"/>
</dbReference>
<proteinExistence type="predicted"/>
<evidence type="ECO:0000256" key="3">
    <source>
        <dbReference type="ARBA" id="ARBA00022989"/>
    </source>
</evidence>
<feature type="region of interest" description="Disordered" evidence="5">
    <location>
        <begin position="578"/>
        <end position="609"/>
    </location>
</feature>
<feature type="transmembrane region" description="Helical" evidence="6">
    <location>
        <begin position="253"/>
        <end position="273"/>
    </location>
</feature>
<evidence type="ECO:0000256" key="1">
    <source>
        <dbReference type="ARBA" id="ARBA00004141"/>
    </source>
</evidence>
<keyword evidence="4 6" id="KW-0472">Membrane</keyword>
<dbReference type="InterPro" id="IPR036259">
    <property type="entry name" value="MFS_trans_sf"/>
</dbReference>
<evidence type="ECO:0000256" key="5">
    <source>
        <dbReference type="SAM" id="MobiDB-lite"/>
    </source>
</evidence>
<feature type="transmembrane region" description="Helical" evidence="6">
    <location>
        <begin position="285"/>
        <end position="303"/>
    </location>
</feature>
<name>A0A3M7BN94_HORWE</name>
<feature type="domain" description="Major facilitator superfamily (MFS) profile" evidence="7">
    <location>
        <begin position="128"/>
        <end position="545"/>
    </location>
</feature>
<dbReference type="AlphaFoldDB" id="A0A3M7BN94"/>
<comment type="subcellular location">
    <subcellularLocation>
        <location evidence="1">Membrane</location>
        <topology evidence="1">Multi-pass membrane protein</topology>
    </subcellularLocation>
</comment>
<feature type="compositionally biased region" description="Basic and acidic residues" evidence="5">
    <location>
        <begin position="597"/>
        <end position="609"/>
    </location>
</feature>
<dbReference type="EMBL" id="QWIN01001425">
    <property type="protein sequence ID" value="RMY41282.1"/>
    <property type="molecule type" value="Genomic_DNA"/>
</dbReference>